<feature type="region of interest" description="Disordered" evidence="1">
    <location>
        <begin position="190"/>
        <end position="401"/>
    </location>
</feature>
<sequence>TEGVESLPSDLNTNRQQFKSGSKERDKTGSALREDDSTSFKSFRPVFTIVLDSDLTKPNQIPLTQPVSPKWDTASVVHDKTTKTSEDCLKLLKAKPDEEHNVLGSSDKPVHLHADPSTSEVQFKEDGHNDNVKPTYSAQHLDFSPKPEMDSSKAMLLYPENHQESSGTAKKVFTIFLDVDTPTLSSEKFQSLQETQCTGPEDSITDEFSNLDLKDQQRSSSSTEKPEGQMVELDLSEKSNVKSSSSSSCEMQPQFLETMEIDVQDEKEKQHEVADVETSSQTDVHSETKSVVHQQDVPMLESHHEGDKTAFKEPLNEASALQKPPKGGKGRRKNRKPVGVEKANDIGSEKLKSFKSGHKNTPDSESLRTSEVRLTETTDTSLTVSSEFSQPKSAVPLSTEDRLTVDTAQTLNQNSVVLAAVESGRSTHTEDSELTAEDSSSVVTADCITQISTTVPSETQRIQMAVSHY</sequence>
<feature type="compositionally biased region" description="Basic and acidic residues" evidence="1">
    <location>
        <begin position="338"/>
        <end position="352"/>
    </location>
</feature>
<accession>A0ABD0NTH4</accession>
<evidence type="ECO:0000313" key="2">
    <source>
        <dbReference type="EMBL" id="KAL0164386.1"/>
    </source>
</evidence>
<feature type="compositionally biased region" description="Polar residues" evidence="1">
    <location>
        <begin position="377"/>
        <end position="392"/>
    </location>
</feature>
<comment type="caution">
    <text evidence="2">The sequence shown here is derived from an EMBL/GenBank/DDBJ whole genome shotgun (WGS) entry which is preliminary data.</text>
</comment>
<feature type="compositionally biased region" description="Basic and acidic residues" evidence="1">
    <location>
        <begin position="360"/>
        <end position="376"/>
    </location>
</feature>
<dbReference type="Proteomes" id="UP001529510">
    <property type="component" value="Unassembled WGS sequence"/>
</dbReference>
<feature type="compositionally biased region" description="Basic and acidic residues" evidence="1">
    <location>
        <begin position="21"/>
        <end position="38"/>
    </location>
</feature>
<gene>
    <name evidence="2" type="ORF">M9458_040139</name>
</gene>
<feature type="region of interest" description="Disordered" evidence="1">
    <location>
        <begin position="58"/>
        <end position="79"/>
    </location>
</feature>
<feature type="non-terminal residue" evidence="2">
    <location>
        <position position="469"/>
    </location>
</feature>
<keyword evidence="3" id="KW-1185">Reference proteome</keyword>
<proteinExistence type="predicted"/>
<feature type="compositionally biased region" description="Basic and acidic residues" evidence="1">
    <location>
        <begin position="264"/>
        <end position="274"/>
    </location>
</feature>
<feature type="compositionally biased region" description="Polar residues" evidence="1">
    <location>
        <begin position="58"/>
        <end position="67"/>
    </location>
</feature>
<reference evidence="2 3" key="1">
    <citation type="submission" date="2024-05" db="EMBL/GenBank/DDBJ databases">
        <title>Genome sequencing and assembly of Indian major carp, Cirrhinus mrigala (Hamilton, 1822).</title>
        <authorList>
            <person name="Mohindra V."/>
            <person name="Chowdhury L.M."/>
            <person name="Lal K."/>
            <person name="Jena J.K."/>
        </authorList>
    </citation>
    <scope>NUCLEOTIDE SEQUENCE [LARGE SCALE GENOMIC DNA]</scope>
    <source>
        <strain evidence="2">CM1030</strain>
        <tissue evidence="2">Blood</tissue>
    </source>
</reference>
<feature type="region of interest" description="Disordered" evidence="1">
    <location>
        <begin position="99"/>
        <end position="148"/>
    </location>
</feature>
<feature type="compositionally biased region" description="Polar residues" evidence="1">
    <location>
        <begin position="9"/>
        <end position="20"/>
    </location>
</feature>
<feature type="compositionally biased region" description="Basic and acidic residues" evidence="1">
    <location>
        <begin position="301"/>
        <end position="315"/>
    </location>
</feature>
<feature type="compositionally biased region" description="Basic residues" evidence="1">
    <location>
        <begin position="326"/>
        <end position="336"/>
    </location>
</feature>
<evidence type="ECO:0000256" key="1">
    <source>
        <dbReference type="SAM" id="MobiDB-lite"/>
    </source>
</evidence>
<dbReference type="EMBL" id="JAMKFB020000020">
    <property type="protein sequence ID" value="KAL0164386.1"/>
    <property type="molecule type" value="Genomic_DNA"/>
</dbReference>
<feature type="non-terminal residue" evidence="2">
    <location>
        <position position="1"/>
    </location>
</feature>
<organism evidence="2 3">
    <name type="scientific">Cirrhinus mrigala</name>
    <name type="common">Mrigala</name>
    <dbReference type="NCBI Taxonomy" id="683832"/>
    <lineage>
        <taxon>Eukaryota</taxon>
        <taxon>Metazoa</taxon>
        <taxon>Chordata</taxon>
        <taxon>Craniata</taxon>
        <taxon>Vertebrata</taxon>
        <taxon>Euteleostomi</taxon>
        <taxon>Actinopterygii</taxon>
        <taxon>Neopterygii</taxon>
        <taxon>Teleostei</taxon>
        <taxon>Ostariophysi</taxon>
        <taxon>Cypriniformes</taxon>
        <taxon>Cyprinidae</taxon>
        <taxon>Labeoninae</taxon>
        <taxon>Labeonini</taxon>
        <taxon>Cirrhinus</taxon>
    </lineage>
</organism>
<feature type="compositionally biased region" description="Basic and acidic residues" evidence="1">
    <location>
        <begin position="122"/>
        <end position="131"/>
    </location>
</feature>
<dbReference type="AlphaFoldDB" id="A0ABD0NTH4"/>
<feature type="region of interest" description="Disordered" evidence="1">
    <location>
        <begin position="1"/>
        <end position="38"/>
    </location>
</feature>
<evidence type="ECO:0000313" key="3">
    <source>
        <dbReference type="Proteomes" id="UP001529510"/>
    </source>
</evidence>
<name>A0ABD0NTH4_CIRMR</name>
<protein>
    <submittedName>
        <fullName evidence="2">Uncharacterized protein</fullName>
    </submittedName>
</protein>